<evidence type="ECO:0000313" key="1">
    <source>
        <dbReference type="EMBL" id="RUS99369.1"/>
    </source>
</evidence>
<name>A0A433UZT3_9CYAN</name>
<reference evidence="1" key="1">
    <citation type="submission" date="2018-12" db="EMBL/GenBank/DDBJ databases">
        <authorList>
            <person name="Will S."/>
            <person name="Neumann-Schaal M."/>
            <person name="Henke P."/>
        </authorList>
    </citation>
    <scope>NUCLEOTIDE SEQUENCE</scope>
    <source>
        <strain evidence="1">PCC 7102</strain>
    </source>
</reference>
<proteinExistence type="predicted"/>
<dbReference type="Proteomes" id="UP000271624">
    <property type="component" value="Unassembled WGS sequence"/>
</dbReference>
<dbReference type="RefSeq" id="WP_186538654.1">
    <property type="nucleotide sequence ID" value="NZ_RSCL01000026.1"/>
</dbReference>
<gene>
    <name evidence="1" type="ORF">DSM106972_078110</name>
</gene>
<protein>
    <submittedName>
        <fullName evidence="1">Uncharacterized protein</fullName>
    </submittedName>
</protein>
<accession>A0A433UZT3</accession>
<sequence length="58" mass="6445">MGGDQFLAVLQNDPVPIRQRDSSISQRLAEVIDLALVEKPEIYFKSAAEFKKALLSVV</sequence>
<reference evidence="1" key="2">
    <citation type="journal article" date="2019" name="Genome Biol. Evol.">
        <title>Day and night: Metabolic profiles and evolutionary relationships of six axenic non-marine cyanobacteria.</title>
        <authorList>
            <person name="Will S.E."/>
            <person name="Henke P."/>
            <person name="Boedeker C."/>
            <person name="Huang S."/>
            <person name="Brinkmann H."/>
            <person name="Rohde M."/>
            <person name="Jarek M."/>
            <person name="Friedl T."/>
            <person name="Seufert S."/>
            <person name="Schumacher M."/>
            <person name="Overmann J."/>
            <person name="Neumann-Schaal M."/>
            <person name="Petersen J."/>
        </authorList>
    </citation>
    <scope>NUCLEOTIDE SEQUENCE [LARGE SCALE GENOMIC DNA]</scope>
    <source>
        <strain evidence="1">PCC 7102</strain>
    </source>
</reference>
<dbReference type="AlphaFoldDB" id="A0A433UZT3"/>
<evidence type="ECO:0000313" key="2">
    <source>
        <dbReference type="Proteomes" id="UP000271624"/>
    </source>
</evidence>
<comment type="caution">
    <text evidence="1">The sequence shown here is derived from an EMBL/GenBank/DDBJ whole genome shotgun (WGS) entry which is preliminary data.</text>
</comment>
<organism evidence="1 2">
    <name type="scientific">Dulcicalothrix desertica PCC 7102</name>
    <dbReference type="NCBI Taxonomy" id="232991"/>
    <lineage>
        <taxon>Bacteria</taxon>
        <taxon>Bacillati</taxon>
        <taxon>Cyanobacteriota</taxon>
        <taxon>Cyanophyceae</taxon>
        <taxon>Nostocales</taxon>
        <taxon>Calotrichaceae</taxon>
        <taxon>Dulcicalothrix</taxon>
    </lineage>
</organism>
<dbReference type="EMBL" id="RSCL01000026">
    <property type="protein sequence ID" value="RUS99369.1"/>
    <property type="molecule type" value="Genomic_DNA"/>
</dbReference>
<keyword evidence="2" id="KW-1185">Reference proteome</keyword>